<dbReference type="EMBL" id="VOHS01000049">
    <property type="protein sequence ID" value="TWV94010.1"/>
    <property type="molecule type" value="Genomic_DNA"/>
</dbReference>
<keyword evidence="1" id="KW-0472">Membrane</keyword>
<keyword evidence="1" id="KW-1133">Transmembrane helix</keyword>
<dbReference type="OrthoDB" id="668377at2"/>
<organism evidence="2 3">
    <name type="scientific">Chitinophaga pinensis</name>
    <dbReference type="NCBI Taxonomy" id="79329"/>
    <lineage>
        <taxon>Bacteria</taxon>
        <taxon>Pseudomonadati</taxon>
        <taxon>Bacteroidota</taxon>
        <taxon>Chitinophagia</taxon>
        <taxon>Chitinophagales</taxon>
        <taxon>Chitinophagaceae</taxon>
        <taxon>Chitinophaga</taxon>
    </lineage>
</organism>
<feature type="transmembrane region" description="Helical" evidence="1">
    <location>
        <begin position="49"/>
        <end position="70"/>
    </location>
</feature>
<name>A0A5C6LL77_9BACT</name>
<keyword evidence="1" id="KW-0812">Transmembrane</keyword>
<dbReference type="Proteomes" id="UP000318815">
    <property type="component" value="Unassembled WGS sequence"/>
</dbReference>
<evidence type="ECO:0000313" key="2">
    <source>
        <dbReference type="EMBL" id="TWV94010.1"/>
    </source>
</evidence>
<protein>
    <submittedName>
        <fullName evidence="2">Uncharacterized protein</fullName>
    </submittedName>
</protein>
<gene>
    <name evidence="2" type="ORF">FEF09_26095</name>
</gene>
<sequence>MKKIALFLRKYRYRILFFCFLLLMSQVVIPGQLQTYTRASISAFKSDYLLPAILVVFSGVFLYQCAALWLKYRHHVAIIRHRWIRIVLGGFLPKAITFTMLFFCIQDVFIASALFINRLSTHGGTERTYVVQFLMDSTRAKESLFLSDIASKELSHDKVLQDYVYNTQLKDFDTVHIIYRTGILGVPLPDVNHTKK</sequence>
<evidence type="ECO:0000313" key="3">
    <source>
        <dbReference type="Proteomes" id="UP000318815"/>
    </source>
</evidence>
<accession>A0A5C6LL77</accession>
<feature type="transmembrane region" description="Helical" evidence="1">
    <location>
        <begin position="91"/>
        <end position="116"/>
    </location>
</feature>
<dbReference type="RefSeq" id="WP_146307832.1">
    <property type="nucleotide sequence ID" value="NZ_VOHS01000049.1"/>
</dbReference>
<comment type="caution">
    <text evidence="2">The sequence shown here is derived from an EMBL/GenBank/DDBJ whole genome shotgun (WGS) entry which is preliminary data.</text>
</comment>
<reference evidence="2 3" key="1">
    <citation type="submission" date="2019-08" db="EMBL/GenBank/DDBJ databases">
        <title>Whole genome sequencing of chitin degrading bacteria Chitinophaga pinensis YS16.</title>
        <authorList>
            <person name="Singh R.P."/>
            <person name="Manchanda G."/>
            <person name="Maurya I.K."/>
            <person name="Joshi N.K."/>
            <person name="Srivastava A.K."/>
        </authorList>
    </citation>
    <scope>NUCLEOTIDE SEQUENCE [LARGE SCALE GENOMIC DNA]</scope>
    <source>
        <strain evidence="2 3">YS-16</strain>
    </source>
</reference>
<evidence type="ECO:0000256" key="1">
    <source>
        <dbReference type="SAM" id="Phobius"/>
    </source>
</evidence>
<proteinExistence type="predicted"/>
<keyword evidence="3" id="KW-1185">Reference proteome</keyword>
<dbReference type="AlphaFoldDB" id="A0A5C6LL77"/>